<name>A0A1R3VDY1_9HYPH</name>
<feature type="domain" description="Glycosyl hydrolase family 13 catalytic" evidence="5">
    <location>
        <begin position="194"/>
        <end position="595"/>
    </location>
</feature>
<dbReference type="EMBL" id="FTPD01000045">
    <property type="protein sequence ID" value="SIT58091.1"/>
    <property type="molecule type" value="Genomic_DNA"/>
</dbReference>
<dbReference type="InterPro" id="IPR013783">
    <property type="entry name" value="Ig-like_fold"/>
</dbReference>
<dbReference type="InterPro" id="IPR014756">
    <property type="entry name" value="Ig_E-set"/>
</dbReference>
<evidence type="ECO:0000259" key="5">
    <source>
        <dbReference type="SMART" id="SM00642"/>
    </source>
</evidence>
<dbReference type="AlphaFoldDB" id="A0A1R3VDY1"/>
<dbReference type="CDD" id="cd02856">
    <property type="entry name" value="E_set_GDE_Isoamylase_N"/>
    <property type="match status" value="1"/>
</dbReference>
<dbReference type="InterPro" id="IPR044505">
    <property type="entry name" value="GlgX_Isoamylase_N_E_set"/>
</dbReference>
<dbReference type="GO" id="GO:0005980">
    <property type="term" value="P:glycogen catabolic process"/>
    <property type="evidence" value="ECO:0007669"/>
    <property type="project" value="InterPro"/>
</dbReference>
<feature type="compositionally biased region" description="Basic and acidic residues" evidence="4">
    <location>
        <begin position="496"/>
        <end position="509"/>
    </location>
</feature>
<dbReference type="SUPFAM" id="SSF81296">
    <property type="entry name" value="E set domains"/>
    <property type="match status" value="1"/>
</dbReference>
<dbReference type="STRING" id="1631249.BQ8794_50193"/>
<dbReference type="SMART" id="SM00642">
    <property type="entry name" value="Aamy"/>
    <property type="match status" value="1"/>
</dbReference>
<dbReference type="CDD" id="cd11326">
    <property type="entry name" value="AmyAc_Glg_debranch"/>
    <property type="match status" value="1"/>
</dbReference>
<dbReference type="InterPro" id="IPR013780">
    <property type="entry name" value="Glyco_hydro_b"/>
</dbReference>
<evidence type="ECO:0000313" key="6">
    <source>
        <dbReference type="EMBL" id="SIT58091.1"/>
    </source>
</evidence>
<protein>
    <submittedName>
        <fullName evidence="6">Glycogen debranching enzyme</fullName>
        <ecNumber evidence="6">3.2.1.-</ecNumber>
    </submittedName>
</protein>
<dbReference type="InterPro" id="IPR004193">
    <property type="entry name" value="Glyco_hydro_13_N"/>
</dbReference>
<evidence type="ECO:0000313" key="7">
    <source>
        <dbReference type="Proteomes" id="UP000188388"/>
    </source>
</evidence>
<dbReference type="PANTHER" id="PTHR43002">
    <property type="entry name" value="GLYCOGEN DEBRANCHING ENZYME"/>
    <property type="match status" value="1"/>
</dbReference>
<keyword evidence="7" id="KW-1185">Reference proteome</keyword>
<keyword evidence="3 6" id="KW-0326">Glycosidase</keyword>
<dbReference type="SUPFAM" id="SSF51011">
    <property type="entry name" value="Glycosyl hydrolase domain"/>
    <property type="match status" value="1"/>
</dbReference>
<dbReference type="InterPro" id="IPR011837">
    <property type="entry name" value="Glycogen_debranch_GlgX"/>
</dbReference>
<evidence type="ECO:0000256" key="3">
    <source>
        <dbReference type="ARBA" id="ARBA00023295"/>
    </source>
</evidence>
<dbReference type="InterPro" id="IPR017853">
    <property type="entry name" value="GH"/>
</dbReference>
<dbReference type="Pfam" id="PF02922">
    <property type="entry name" value="CBM_48"/>
    <property type="match status" value="1"/>
</dbReference>
<reference evidence="7" key="1">
    <citation type="submission" date="2017-01" db="EMBL/GenBank/DDBJ databases">
        <authorList>
            <person name="Brunel B."/>
        </authorList>
    </citation>
    <scope>NUCLEOTIDE SEQUENCE [LARGE SCALE GENOMIC DNA]</scope>
</reference>
<accession>A0A1R3VDY1</accession>
<keyword evidence="2 6" id="KW-0378">Hydrolase</keyword>
<dbReference type="EC" id="3.2.1.-" evidence="6"/>
<gene>
    <name evidence="6" type="primary">glgX</name>
    <name evidence="6" type="ORF">BQ8794_50193</name>
</gene>
<dbReference type="Gene3D" id="3.20.20.80">
    <property type="entry name" value="Glycosidases"/>
    <property type="match status" value="1"/>
</dbReference>
<dbReference type="Proteomes" id="UP000188388">
    <property type="component" value="Unassembled WGS sequence"/>
</dbReference>
<dbReference type="GO" id="GO:0004135">
    <property type="term" value="F:amylo-alpha-1,6-glucosidase activity"/>
    <property type="evidence" value="ECO:0007669"/>
    <property type="project" value="InterPro"/>
</dbReference>
<proteinExistence type="inferred from homology"/>
<sequence length="719" mass="78632">MEIGQNAYRFVILGSAPRRFAPASSWDDEVGAASVNPERLRQCTARLVCVTSLGATITYEGIRFAAWSSSARRLWVSIFDDTGAREIDRLELISEGEGVHALFVAGLAAGTRYGLRADGDYAPEKGLWFDPDKLLVDPYAVEIDRPYVYDRRLAARRGEGTDTALLLPKAVAATLPQPVPALPPPFQPGGLIYEVPVRAFTMLHPDIPKHQRGTISALAHPAIVEHLKKLGVGTVELMPVTASIDERHLPPLGLRNAWGYNPVTFMALDPRLAPGGLAELRQTAATLRGAGIGVILDLVFNHTGESDRLGPTLSLRGLDSRAYYRHRPDGSLINDTGTGNTVACDHPVVREMVLDTLRHFVCHAGVDGFRFDLAPILGRVDGAFDAAAPLLTAIRDDPVLGDRVLVAEPWDIGPDGYQLGNFPPPFLEWNDRYRDDIRRFWRGDSGMVGTLATRLAGSSDVFAKAGQQTSRSVNFIAAHDGMTLADIVAYEHKHNEANGEQNRDGHDDNLSWNNGVEGETGDRAIVTERFDDRCALLATLFASRGTIMLTAGDEFGRTQKGNNNAYAQDNEITWLDWAGRDQALEQYAVLLATLRRSVPALSDTRFLTGEPPPGSEKPDAVWLTETGTPLDEAGWHDPGRYRLVMMLGSDDCRLAVVINGDRRACMFTLPERDGFRWEPAIETPDGAAGISRPVPGRTVIFMIEHEAAQAQIKENPSGK</sequence>
<evidence type="ECO:0000256" key="4">
    <source>
        <dbReference type="SAM" id="MobiDB-lite"/>
    </source>
</evidence>
<organism evidence="6 7">
    <name type="scientific">Mesorhizobium prunaredense</name>
    <dbReference type="NCBI Taxonomy" id="1631249"/>
    <lineage>
        <taxon>Bacteria</taxon>
        <taxon>Pseudomonadati</taxon>
        <taxon>Pseudomonadota</taxon>
        <taxon>Alphaproteobacteria</taxon>
        <taxon>Hyphomicrobiales</taxon>
        <taxon>Phyllobacteriaceae</taxon>
        <taxon>Mesorhizobium</taxon>
    </lineage>
</organism>
<evidence type="ECO:0000256" key="1">
    <source>
        <dbReference type="ARBA" id="ARBA00008061"/>
    </source>
</evidence>
<feature type="region of interest" description="Disordered" evidence="4">
    <location>
        <begin position="496"/>
        <end position="516"/>
    </location>
</feature>
<dbReference type="NCBIfam" id="TIGR02100">
    <property type="entry name" value="glgX_debranch"/>
    <property type="match status" value="1"/>
</dbReference>
<comment type="similarity">
    <text evidence="1">Belongs to the glycosyl hydrolase 13 family.</text>
</comment>
<dbReference type="Gene3D" id="2.60.40.1180">
    <property type="entry name" value="Golgi alpha-mannosidase II"/>
    <property type="match status" value="1"/>
</dbReference>
<dbReference type="InterPro" id="IPR006047">
    <property type="entry name" value="GH13_cat_dom"/>
</dbReference>
<dbReference type="Gene3D" id="2.60.40.10">
    <property type="entry name" value="Immunoglobulins"/>
    <property type="match status" value="1"/>
</dbReference>
<dbReference type="SUPFAM" id="SSF51445">
    <property type="entry name" value="(Trans)glycosidases"/>
    <property type="match status" value="1"/>
</dbReference>
<evidence type="ECO:0000256" key="2">
    <source>
        <dbReference type="ARBA" id="ARBA00022801"/>
    </source>
</evidence>